<dbReference type="Proteomes" id="UP000681967">
    <property type="component" value="Unassembled WGS sequence"/>
</dbReference>
<keyword evidence="4 8" id="KW-0297">G-protein coupled receptor</keyword>
<dbReference type="EMBL" id="CAJNRE010000655">
    <property type="protein sequence ID" value="CAF1930155.1"/>
    <property type="molecule type" value="Genomic_DNA"/>
</dbReference>
<evidence type="ECO:0000313" key="16">
    <source>
        <dbReference type="EMBL" id="CAF3956126.1"/>
    </source>
</evidence>
<evidence type="ECO:0000313" key="19">
    <source>
        <dbReference type="Proteomes" id="UP000663866"/>
    </source>
</evidence>
<evidence type="ECO:0000313" key="17">
    <source>
        <dbReference type="EMBL" id="CAF4050102.1"/>
    </source>
</evidence>
<reference evidence="11" key="1">
    <citation type="submission" date="2021-02" db="EMBL/GenBank/DDBJ databases">
        <authorList>
            <person name="Nowell W R."/>
        </authorList>
    </citation>
    <scope>NUCLEOTIDE SEQUENCE</scope>
</reference>
<dbReference type="PANTHER" id="PTHR24243:SF233">
    <property type="entry name" value="THYROTROPIN-RELEASING HORMONE RECEPTOR"/>
    <property type="match status" value="1"/>
</dbReference>
<dbReference type="EMBL" id="CAJNRG010007462">
    <property type="protein sequence ID" value="CAF2095218.1"/>
    <property type="molecule type" value="Genomic_DNA"/>
</dbReference>
<evidence type="ECO:0000313" key="12">
    <source>
        <dbReference type="EMBL" id="CAF1499586.1"/>
    </source>
</evidence>
<evidence type="ECO:0000256" key="8">
    <source>
        <dbReference type="RuleBase" id="RU000688"/>
    </source>
</evidence>
<dbReference type="SUPFAM" id="SSF81321">
    <property type="entry name" value="Family A G protein-coupled receptor-like"/>
    <property type="match status" value="1"/>
</dbReference>
<comment type="caution">
    <text evidence="11">The sequence shown here is derived from an EMBL/GenBank/DDBJ whole genome shotgun (WGS) entry which is preliminary data.</text>
</comment>
<feature type="transmembrane region" description="Helical" evidence="9">
    <location>
        <begin position="107"/>
        <end position="125"/>
    </location>
</feature>
<evidence type="ECO:0000313" key="18">
    <source>
        <dbReference type="Proteomes" id="UP000663855"/>
    </source>
</evidence>
<protein>
    <recommendedName>
        <fullName evidence="10">G-protein coupled receptors family 1 profile domain-containing protein</fullName>
    </recommendedName>
</protein>
<keyword evidence="5 9" id="KW-0472">Membrane</keyword>
<dbReference type="AlphaFoldDB" id="A0A814JSX1"/>
<comment type="similarity">
    <text evidence="8">Belongs to the G-protein coupled receptor 1 family.</text>
</comment>
<evidence type="ECO:0000256" key="2">
    <source>
        <dbReference type="ARBA" id="ARBA00022692"/>
    </source>
</evidence>
<dbReference type="Pfam" id="PF00001">
    <property type="entry name" value="7tm_1"/>
    <property type="match status" value="1"/>
</dbReference>
<evidence type="ECO:0000256" key="9">
    <source>
        <dbReference type="SAM" id="Phobius"/>
    </source>
</evidence>
<keyword evidence="3 9" id="KW-1133">Transmembrane helix</keyword>
<sequence length="415" mass="47215">MMDHININNSTTMNNSSSSNNGSNMIVYVCIHFIMPCAVAIGIIGNLLSILVFAQREMIKFCVSIFTIVLALSDILLLITSLFNIILPEFFGVLSDRSAFWCHFHGYFDLLFAALSGYSVVFISVERWFSVWKPFDKAKYVTFKTTIITVISYTSISMIAFSWFPWTLNYSPKTSGSGDRCNLVLFTVYKVFGTISVIFTYIVPFIFLGILNTLIVHRLHTRHHTSIQRALPTSGSANTERTLVTASARKRHRQRNIDRNITFMLIAVAIAFMVMSFPFQIYWFYMQIRQLTNPNPTLFTLTQTCRYLNCCCNFFLYSATSSLFRRQLREIFNCSVVKSANAKQQTNLQTTATTRTHTQSYPPLYAKHTDNSTVEKNRLLITSTSSRVSTKLVENADLSAVSTGLTNDHMVSFET</sequence>
<accession>A0A814JSX1</accession>
<dbReference type="InterPro" id="IPR017452">
    <property type="entry name" value="GPCR_Rhodpsn_7TM"/>
</dbReference>
<gene>
    <name evidence="15" type="ORF">BYL167_LOCUS6343</name>
    <name evidence="11" type="ORF">CJN711_LOCUS4295</name>
    <name evidence="12" type="ORF">KQP761_LOCUS14557</name>
    <name evidence="13" type="ORF">MBJ925_LOCUS4120</name>
    <name evidence="16" type="ORF">OVN521_LOCUS12525</name>
    <name evidence="17" type="ORF">UXM345_LOCUS19166</name>
    <name evidence="14" type="ORF">XDN619_LOCUS17552</name>
</gene>
<dbReference type="Proteomes" id="UP000663834">
    <property type="component" value="Unassembled WGS sequence"/>
</dbReference>
<evidence type="ECO:0000256" key="1">
    <source>
        <dbReference type="ARBA" id="ARBA00004141"/>
    </source>
</evidence>
<evidence type="ECO:0000259" key="10">
    <source>
        <dbReference type="PROSITE" id="PS50262"/>
    </source>
</evidence>
<dbReference type="GO" id="GO:0005886">
    <property type="term" value="C:plasma membrane"/>
    <property type="evidence" value="ECO:0007669"/>
    <property type="project" value="TreeGrafter"/>
</dbReference>
<evidence type="ECO:0000313" key="13">
    <source>
        <dbReference type="EMBL" id="CAF1930155.1"/>
    </source>
</evidence>
<evidence type="ECO:0000313" key="15">
    <source>
        <dbReference type="EMBL" id="CAF3860238.1"/>
    </source>
</evidence>
<dbReference type="Proteomes" id="UP000663842">
    <property type="component" value="Unassembled WGS sequence"/>
</dbReference>
<dbReference type="EMBL" id="CAJOBF010002682">
    <property type="protein sequence ID" value="CAF4050102.1"/>
    <property type="molecule type" value="Genomic_DNA"/>
</dbReference>
<dbReference type="EMBL" id="CAJOBH010001535">
    <property type="protein sequence ID" value="CAF3860238.1"/>
    <property type="molecule type" value="Genomic_DNA"/>
</dbReference>
<feature type="transmembrane region" description="Helical" evidence="9">
    <location>
        <begin position="25"/>
        <end position="54"/>
    </location>
</feature>
<feature type="transmembrane region" description="Helical" evidence="9">
    <location>
        <begin position="186"/>
        <end position="215"/>
    </location>
</feature>
<dbReference type="Proteomes" id="UP000663824">
    <property type="component" value="Unassembled WGS sequence"/>
</dbReference>
<evidence type="ECO:0000313" key="11">
    <source>
        <dbReference type="EMBL" id="CAF1041449.1"/>
    </source>
</evidence>
<dbReference type="EMBL" id="CAJOBG010001756">
    <property type="protein sequence ID" value="CAF3956126.1"/>
    <property type="molecule type" value="Genomic_DNA"/>
</dbReference>
<keyword evidence="19" id="KW-1185">Reference proteome</keyword>
<dbReference type="Gene3D" id="1.20.1070.10">
    <property type="entry name" value="Rhodopsin 7-helix transmembrane proteins"/>
    <property type="match status" value="1"/>
</dbReference>
<keyword evidence="7 8" id="KW-0807">Transducer</keyword>
<dbReference type="PRINTS" id="PR00237">
    <property type="entry name" value="GPCRRHODOPSN"/>
</dbReference>
<dbReference type="EMBL" id="CAJNOV010000868">
    <property type="protein sequence ID" value="CAF1041449.1"/>
    <property type="molecule type" value="Genomic_DNA"/>
</dbReference>
<comment type="subcellular location">
    <subcellularLocation>
        <location evidence="1">Membrane</location>
        <topology evidence="1">Multi-pass membrane protein</topology>
    </subcellularLocation>
</comment>
<dbReference type="PROSITE" id="PS00237">
    <property type="entry name" value="G_PROTEIN_RECEP_F1_1"/>
    <property type="match status" value="1"/>
</dbReference>
<dbReference type="Proteomes" id="UP000663855">
    <property type="component" value="Unassembled WGS sequence"/>
</dbReference>
<feature type="domain" description="G-protein coupled receptors family 1 profile" evidence="10">
    <location>
        <begin position="45"/>
        <end position="317"/>
    </location>
</feature>
<keyword evidence="6 8" id="KW-0675">Receptor</keyword>
<proteinExistence type="inferred from homology"/>
<dbReference type="PROSITE" id="PS50262">
    <property type="entry name" value="G_PROTEIN_RECEP_F1_2"/>
    <property type="match status" value="1"/>
</dbReference>
<evidence type="ECO:0000256" key="3">
    <source>
        <dbReference type="ARBA" id="ARBA00022989"/>
    </source>
</evidence>
<dbReference type="Proteomes" id="UP000663866">
    <property type="component" value="Unassembled WGS sequence"/>
</dbReference>
<evidence type="ECO:0000256" key="7">
    <source>
        <dbReference type="ARBA" id="ARBA00023224"/>
    </source>
</evidence>
<feature type="transmembrane region" description="Helical" evidence="9">
    <location>
        <begin position="146"/>
        <end position="166"/>
    </location>
</feature>
<keyword evidence="2 8" id="KW-0812">Transmembrane</keyword>
<feature type="transmembrane region" description="Helical" evidence="9">
    <location>
        <begin position="61"/>
        <end position="87"/>
    </location>
</feature>
<dbReference type="CDD" id="cd00637">
    <property type="entry name" value="7tm_classA_rhodopsin-like"/>
    <property type="match status" value="1"/>
</dbReference>
<dbReference type="SMART" id="SM01381">
    <property type="entry name" value="7TM_GPCR_Srsx"/>
    <property type="match status" value="1"/>
</dbReference>
<dbReference type="OrthoDB" id="9990906at2759"/>
<evidence type="ECO:0000256" key="6">
    <source>
        <dbReference type="ARBA" id="ARBA00023170"/>
    </source>
</evidence>
<dbReference type="Proteomes" id="UP000663887">
    <property type="component" value="Unassembled WGS sequence"/>
</dbReference>
<name>A0A814JSX1_9BILA</name>
<evidence type="ECO:0000256" key="4">
    <source>
        <dbReference type="ARBA" id="ARBA00023040"/>
    </source>
</evidence>
<dbReference type="GO" id="GO:0004930">
    <property type="term" value="F:G protein-coupled receptor activity"/>
    <property type="evidence" value="ECO:0007669"/>
    <property type="project" value="UniProtKB-KW"/>
</dbReference>
<dbReference type="InterPro" id="IPR000276">
    <property type="entry name" value="GPCR_Rhodpsn"/>
</dbReference>
<evidence type="ECO:0000313" key="14">
    <source>
        <dbReference type="EMBL" id="CAF2095218.1"/>
    </source>
</evidence>
<evidence type="ECO:0000256" key="5">
    <source>
        <dbReference type="ARBA" id="ARBA00023136"/>
    </source>
</evidence>
<dbReference type="EMBL" id="CAJNOW010006888">
    <property type="protein sequence ID" value="CAF1499586.1"/>
    <property type="molecule type" value="Genomic_DNA"/>
</dbReference>
<dbReference type="PANTHER" id="PTHR24243">
    <property type="entry name" value="G-PROTEIN COUPLED RECEPTOR"/>
    <property type="match status" value="1"/>
</dbReference>
<organism evidence="11 18">
    <name type="scientific">Rotaria magnacalcarata</name>
    <dbReference type="NCBI Taxonomy" id="392030"/>
    <lineage>
        <taxon>Eukaryota</taxon>
        <taxon>Metazoa</taxon>
        <taxon>Spiralia</taxon>
        <taxon>Gnathifera</taxon>
        <taxon>Rotifera</taxon>
        <taxon>Eurotatoria</taxon>
        <taxon>Bdelloidea</taxon>
        <taxon>Philodinida</taxon>
        <taxon>Philodinidae</taxon>
        <taxon>Rotaria</taxon>
    </lineage>
</organism>
<feature type="transmembrane region" description="Helical" evidence="9">
    <location>
        <begin position="261"/>
        <end position="285"/>
    </location>
</feature>